<dbReference type="EMBL" id="CP059735">
    <property type="protein sequence ID" value="WDE01456.1"/>
    <property type="molecule type" value="Genomic_DNA"/>
</dbReference>
<protein>
    <submittedName>
        <fullName evidence="1">Uncharacterized protein</fullName>
    </submittedName>
</protein>
<evidence type="ECO:0000313" key="2">
    <source>
        <dbReference type="Proteomes" id="UP000032568"/>
    </source>
</evidence>
<dbReference type="AlphaFoldDB" id="A0AAF0C5T1"/>
<reference evidence="1 2" key="2">
    <citation type="journal article" date="2022" name="Mar. Drugs">
        <title>Bioassay-Guided Fractionation Leads to the Detection of Cholic Acid Generated by the Rare Thalassomonas sp.</title>
        <authorList>
            <person name="Pheiffer F."/>
            <person name="Schneider Y.K."/>
            <person name="Hansen E.H."/>
            <person name="Andersen J.H."/>
            <person name="Isaksson J."/>
            <person name="Busche T."/>
            <person name="R C."/>
            <person name="Kalinowski J."/>
            <person name="Zyl L.V."/>
            <person name="Trindade M."/>
        </authorList>
    </citation>
    <scope>NUCLEOTIDE SEQUENCE [LARGE SCALE GENOMIC DNA]</scope>
    <source>
        <strain evidence="1 2">A5K-106</strain>
    </source>
</reference>
<name>A0AAF0C5T1_9GAMM</name>
<sequence>MLAELDRLYRAARVNPKEIQALISFPLNDNAHRYRLASGRARKNTAIGARLLTNI</sequence>
<organism evidence="1 2">
    <name type="scientific">Thalassomonas actiniarum</name>
    <dbReference type="NCBI Taxonomy" id="485447"/>
    <lineage>
        <taxon>Bacteria</taxon>
        <taxon>Pseudomonadati</taxon>
        <taxon>Pseudomonadota</taxon>
        <taxon>Gammaproteobacteria</taxon>
        <taxon>Alteromonadales</taxon>
        <taxon>Colwelliaceae</taxon>
        <taxon>Thalassomonas</taxon>
    </lineage>
</organism>
<dbReference type="KEGG" id="tact:SG35_013060"/>
<dbReference type="Proteomes" id="UP000032568">
    <property type="component" value="Chromosome"/>
</dbReference>
<proteinExistence type="predicted"/>
<evidence type="ECO:0000313" key="1">
    <source>
        <dbReference type="EMBL" id="WDE01456.1"/>
    </source>
</evidence>
<reference evidence="1 2" key="1">
    <citation type="journal article" date="2015" name="Genome Announc.">
        <title>Draft Genome Sequences of Marine Isolates of Thalassomonas viridans and Thalassomonas actiniarum.</title>
        <authorList>
            <person name="Olonade I."/>
            <person name="van Zyl L.J."/>
            <person name="Trindade M."/>
        </authorList>
    </citation>
    <scope>NUCLEOTIDE SEQUENCE [LARGE SCALE GENOMIC DNA]</scope>
    <source>
        <strain evidence="1 2">A5K-106</strain>
    </source>
</reference>
<keyword evidence="2" id="KW-1185">Reference proteome</keyword>
<accession>A0AAF0C5T1</accession>
<gene>
    <name evidence="1" type="ORF">SG35_013060</name>
</gene>